<dbReference type="Proteomes" id="UP000216885">
    <property type="component" value="Unassembled WGS sequence"/>
</dbReference>
<accession>A0A261TM48</accession>
<comment type="cofactor">
    <cofactor evidence="3">
        <name>Zn(2+)</name>
        <dbReference type="ChEBI" id="CHEBI:29105"/>
    </cofactor>
    <text evidence="3">Binds 1 divalent metal cation per subunit.</text>
</comment>
<feature type="binding site" evidence="3">
    <location>
        <position position="190"/>
    </location>
    <ligand>
        <name>a divalent metal cation</name>
        <dbReference type="ChEBI" id="CHEBI:60240"/>
    </ligand>
</feature>
<dbReference type="Pfam" id="PF08450">
    <property type="entry name" value="SGL"/>
    <property type="match status" value="1"/>
</dbReference>
<dbReference type="SUPFAM" id="SSF63829">
    <property type="entry name" value="Calcium-dependent phosphotriesterase"/>
    <property type="match status" value="1"/>
</dbReference>
<dbReference type="PRINTS" id="PR01790">
    <property type="entry name" value="SMP30FAMILY"/>
</dbReference>
<feature type="active site" description="Proton donor/acceptor" evidence="2">
    <location>
        <position position="240"/>
    </location>
</feature>
<evidence type="ECO:0000256" key="3">
    <source>
        <dbReference type="PIRSR" id="PIRSR605511-2"/>
    </source>
</evidence>
<gene>
    <name evidence="5" type="ORF">CAL20_21920</name>
</gene>
<keyword evidence="3" id="KW-0862">Zinc</keyword>
<comment type="caution">
    <text evidence="5">The sequence shown here is derived from an EMBL/GenBank/DDBJ whole genome shotgun (WGS) entry which is preliminary data.</text>
</comment>
<feature type="binding site" evidence="3">
    <location>
        <position position="240"/>
    </location>
    <ligand>
        <name>a divalent metal cation</name>
        <dbReference type="ChEBI" id="CHEBI:60240"/>
    </ligand>
</feature>
<dbReference type="InterPro" id="IPR011042">
    <property type="entry name" value="6-blade_b-propeller_TolB-like"/>
</dbReference>
<dbReference type="GO" id="GO:0046872">
    <property type="term" value="F:metal ion binding"/>
    <property type="evidence" value="ECO:0007669"/>
    <property type="project" value="UniProtKB-KW"/>
</dbReference>
<feature type="binding site" evidence="3">
    <location>
        <position position="46"/>
    </location>
    <ligand>
        <name>a divalent metal cation</name>
        <dbReference type="ChEBI" id="CHEBI:60240"/>
    </ligand>
</feature>
<dbReference type="Gene3D" id="2.120.10.30">
    <property type="entry name" value="TolB, C-terminal domain"/>
    <property type="match status" value="1"/>
</dbReference>
<protein>
    <submittedName>
        <fullName evidence="5">Gluconolactonase</fullName>
    </submittedName>
</protein>
<dbReference type="EMBL" id="NEVQ01000022">
    <property type="protein sequence ID" value="OZI50515.1"/>
    <property type="molecule type" value="Genomic_DNA"/>
</dbReference>
<dbReference type="InterPro" id="IPR013658">
    <property type="entry name" value="SGL"/>
</dbReference>
<dbReference type="RefSeq" id="WP_094839012.1">
    <property type="nucleotide sequence ID" value="NZ_NEVQ01000022.1"/>
</dbReference>
<dbReference type="InterPro" id="IPR005511">
    <property type="entry name" value="SMP-30"/>
</dbReference>
<evidence type="ECO:0000259" key="4">
    <source>
        <dbReference type="Pfam" id="PF08450"/>
    </source>
</evidence>
<keyword evidence="1" id="KW-0378">Hydrolase</keyword>
<evidence type="ECO:0000256" key="2">
    <source>
        <dbReference type="PIRSR" id="PIRSR605511-1"/>
    </source>
</evidence>
<organism evidence="5 6">
    <name type="scientific">Bordetella genomosp. 4</name>
    <dbReference type="NCBI Taxonomy" id="463044"/>
    <lineage>
        <taxon>Bacteria</taxon>
        <taxon>Pseudomonadati</taxon>
        <taxon>Pseudomonadota</taxon>
        <taxon>Betaproteobacteria</taxon>
        <taxon>Burkholderiales</taxon>
        <taxon>Alcaligenaceae</taxon>
        <taxon>Bordetella</taxon>
    </lineage>
</organism>
<sequence length="317" mass="35266">MHDAIERAAPTRYPDAAVLALDPRFEKLVLPLAAVERVATGSRWAEGPVWFGDGRYLLWSDVPNDRIMRWDEVSQQTHVWRHASGHANGNSRDRQGRLITCEHLGRRVTRTEHDGRITVLADHYQGKRLNSPNDVVVKSDGSIWFTDPPFGIIGYYQGEKAEQELPAAIYRISPDGQEIRLMCDTVQGPNGLAFSPDERHLYVIESRSRPRNIVVLDVANDGVSLSPPRVLFDAGDGTPDGFRVDIEGNLWCGWGMGTAELDGVRVFSPQGELLGRIALPERCANLCFGGKHRNRLFMASCTSIYSLFVNTQGATAL</sequence>
<keyword evidence="3" id="KW-0479">Metal-binding</keyword>
<name>A0A261TM48_9BORD</name>
<dbReference type="PANTHER" id="PTHR47572">
    <property type="entry name" value="LIPOPROTEIN-RELATED"/>
    <property type="match status" value="1"/>
</dbReference>
<dbReference type="PANTHER" id="PTHR47572:SF4">
    <property type="entry name" value="LACTONASE DRP35"/>
    <property type="match status" value="1"/>
</dbReference>
<evidence type="ECO:0000256" key="1">
    <source>
        <dbReference type="ARBA" id="ARBA00022801"/>
    </source>
</evidence>
<evidence type="ECO:0000313" key="6">
    <source>
        <dbReference type="Proteomes" id="UP000216885"/>
    </source>
</evidence>
<dbReference type="GO" id="GO:0016787">
    <property type="term" value="F:hydrolase activity"/>
    <property type="evidence" value="ECO:0007669"/>
    <property type="project" value="UniProtKB-KW"/>
</dbReference>
<evidence type="ECO:0000313" key="5">
    <source>
        <dbReference type="EMBL" id="OZI50515.1"/>
    </source>
</evidence>
<keyword evidence="6" id="KW-1185">Reference proteome</keyword>
<dbReference type="AlphaFoldDB" id="A0A261TM48"/>
<dbReference type="InterPro" id="IPR051262">
    <property type="entry name" value="SMP-30/CGR1_Lactonase"/>
</dbReference>
<proteinExistence type="predicted"/>
<feature type="binding site" evidence="3">
    <location>
        <position position="133"/>
    </location>
    <ligand>
        <name>substrate</name>
    </ligand>
</feature>
<feature type="domain" description="SMP-30/Gluconolactonase/LRE-like region" evidence="4">
    <location>
        <begin position="44"/>
        <end position="301"/>
    </location>
</feature>
<reference evidence="5 6" key="1">
    <citation type="submission" date="2017-05" db="EMBL/GenBank/DDBJ databases">
        <title>Complete and WGS of Bordetella genogroups.</title>
        <authorList>
            <person name="Spilker T."/>
            <person name="LiPuma J."/>
        </authorList>
    </citation>
    <scope>NUCLEOTIDE SEQUENCE [LARGE SCALE GENOMIC DNA]</scope>
    <source>
        <strain evidence="5 6">AU9919</strain>
    </source>
</reference>